<proteinExistence type="predicted"/>
<sequence length="53" mass="5667">MKKKKSLNLSLNKKKISELNISQMDKVKGGYPGWGSAGGGCASWMCTGGWSNC</sequence>
<dbReference type="EMBL" id="PVYX01000001">
    <property type="protein sequence ID" value="PRX57535.1"/>
    <property type="molecule type" value="Genomic_DNA"/>
</dbReference>
<reference evidence="1 2" key="1">
    <citation type="submission" date="2018-03" db="EMBL/GenBank/DDBJ databases">
        <title>Genomic Encyclopedia of Archaeal and Bacterial Type Strains, Phase II (KMG-II): from individual species to whole genera.</title>
        <authorList>
            <person name="Goeker M."/>
        </authorList>
    </citation>
    <scope>NUCLEOTIDE SEQUENCE [LARGE SCALE GENOMIC DNA]</scope>
    <source>
        <strain evidence="1 2">DSM 25027</strain>
    </source>
</reference>
<dbReference type="InterPro" id="IPR058238">
    <property type="entry name" value="Lant_leader_dom"/>
</dbReference>
<dbReference type="RefSeq" id="WP_158259095.1">
    <property type="nucleotide sequence ID" value="NZ_PVYX01000001.1"/>
</dbReference>
<protein>
    <submittedName>
        <fullName evidence="1">Uncharacterized protein</fullName>
    </submittedName>
</protein>
<dbReference type="Proteomes" id="UP000237640">
    <property type="component" value="Unassembled WGS sequence"/>
</dbReference>
<evidence type="ECO:0000313" key="2">
    <source>
        <dbReference type="Proteomes" id="UP000237640"/>
    </source>
</evidence>
<dbReference type="NCBIfam" id="NF038153">
    <property type="entry name" value="lant_leader_L1a"/>
    <property type="match status" value="1"/>
</dbReference>
<dbReference type="AlphaFoldDB" id="A0A2T0MJ04"/>
<accession>A0A2T0MJ04</accession>
<keyword evidence="2" id="KW-1185">Reference proteome</keyword>
<gene>
    <name evidence="1" type="ORF">CLV81_1541</name>
</gene>
<comment type="caution">
    <text evidence="1">The sequence shown here is derived from an EMBL/GenBank/DDBJ whole genome shotgun (WGS) entry which is preliminary data.</text>
</comment>
<evidence type="ECO:0000313" key="1">
    <source>
        <dbReference type="EMBL" id="PRX57535.1"/>
    </source>
</evidence>
<organism evidence="1 2">
    <name type="scientific">Flagellimonas meridianipacifica</name>
    <dbReference type="NCBI Taxonomy" id="1080225"/>
    <lineage>
        <taxon>Bacteria</taxon>
        <taxon>Pseudomonadati</taxon>
        <taxon>Bacteroidota</taxon>
        <taxon>Flavobacteriia</taxon>
        <taxon>Flavobacteriales</taxon>
        <taxon>Flavobacteriaceae</taxon>
        <taxon>Flagellimonas</taxon>
    </lineage>
</organism>
<name>A0A2T0MJ04_9FLAO</name>